<dbReference type="InterPro" id="IPR035994">
    <property type="entry name" value="Nucleoside_phosphorylase_sf"/>
</dbReference>
<dbReference type="Gene3D" id="3.40.50.1580">
    <property type="entry name" value="Nucleoside phosphorylase domain"/>
    <property type="match status" value="1"/>
</dbReference>
<dbReference type="GO" id="GO:0009116">
    <property type="term" value="P:nucleoside metabolic process"/>
    <property type="evidence" value="ECO:0007669"/>
    <property type="project" value="InterPro"/>
</dbReference>
<dbReference type="GO" id="GO:0003824">
    <property type="term" value="F:catalytic activity"/>
    <property type="evidence" value="ECO:0007669"/>
    <property type="project" value="InterPro"/>
</dbReference>
<dbReference type="PANTHER" id="PTHR46082:SF11">
    <property type="entry name" value="AAA+ ATPASE DOMAIN-CONTAINING PROTEIN-RELATED"/>
    <property type="match status" value="1"/>
</dbReference>
<proteinExistence type="predicted"/>
<accession>A0A8H2DNM3</accession>
<evidence type="ECO:0000313" key="1">
    <source>
        <dbReference type="EMBL" id="TGJ63937.1"/>
    </source>
</evidence>
<evidence type="ECO:0008006" key="3">
    <source>
        <dbReference type="Google" id="ProtNLM"/>
    </source>
</evidence>
<evidence type="ECO:0000313" key="2">
    <source>
        <dbReference type="Proteomes" id="UP000297595"/>
    </source>
</evidence>
<dbReference type="SUPFAM" id="SSF53167">
    <property type="entry name" value="Purine and uridine phosphorylases"/>
    <property type="match status" value="1"/>
</dbReference>
<organism evidence="1 2">
    <name type="scientific">Orbilia oligospora</name>
    <name type="common">Nematode-trapping fungus</name>
    <name type="synonym">Arthrobotrys oligospora</name>
    <dbReference type="NCBI Taxonomy" id="2813651"/>
    <lineage>
        <taxon>Eukaryota</taxon>
        <taxon>Fungi</taxon>
        <taxon>Dikarya</taxon>
        <taxon>Ascomycota</taxon>
        <taxon>Pezizomycotina</taxon>
        <taxon>Orbiliomycetes</taxon>
        <taxon>Orbiliales</taxon>
        <taxon>Orbiliaceae</taxon>
        <taxon>Orbilia</taxon>
    </lineage>
</organism>
<gene>
    <name evidence="1" type="ORF">EYR41_010021</name>
</gene>
<reference evidence="1 2" key="1">
    <citation type="submission" date="2019-03" db="EMBL/GenBank/DDBJ databases">
        <title>Nematode-trapping fungi genome.</title>
        <authorList>
            <person name="Vidal-Diez De Ulzurrun G."/>
        </authorList>
    </citation>
    <scope>NUCLEOTIDE SEQUENCE [LARGE SCALE GENOMIC DNA]</scope>
    <source>
        <strain evidence="1 2">TWF154</strain>
    </source>
</reference>
<dbReference type="Proteomes" id="UP000297595">
    <property type="component" value="Unassembled WGS sequence"/>
</dbReference>
<protein>
    <recommendedName>
        <fullName evidence="3">Nucleoside phosphorylase domain-containing protein</fullName>
    </recommendedName>
</protein>
<name>A0A8H2DNM3_ORBOL</name>
<sequence>MLDEIHSDLPKPPDDDNVYTLGVVNKHKVAIACLPKGTYGNNAAARVATATVRTFPSIKFGLMVDIGAGNPVDDVGLGDVVVSTPTGEYPGVIQWDFGKVEEGGGFKRIGSLNNPPLLYEQHWENSKVLMRCMELKFRNIWIIWQKGGRGWFPNTPNPIPM</sequence>
<dbReference type="PANTHER" id="PTHR46082">
    <property type="entry name" value="ATP/GTP-BINDING PROTEIN-RELATED"/>
    <property type="match status" value="1"/>
</dbReference>
<comment type="caution">
    <text evidence="1">The sequence shown here is derived from an EMBL/GenBank/DDBJ whole genome shotgun (WGS) entry which is preliminary data.</text>
</comment>
<dbReference type="AlphaFoldDB" id="A0A8H2DNM3"/>
<dbReference type="InterPro" id="IPR053137">
    <property type="entry name" value="NLR-like"/>
</dbReference>
<dbReference type="EMBL" id="SOZJ01000007">
    <property type="protein sequence ID" value="TGJ63937.1"/>
    <property type="molecule type" value="Genomic_DNA"/>
</dbReference>